<organism evidence="1 2">
    <name type="scientific">Candidatus Methanoperedens nitratireducens</name>
    <dbReference type="NCBI Taxonomy" id="1392998"/>
    <lineage>
        <taxon>Archaea</taxon>
        <taxon>Methanobacteriati</taxon>
        <taxon>Methanobacteriota</taxon>
        <taxon>Stenosarchaea group</taxon>
        <taxon>Methanomicrobia</taxon>
        <taxon>Methanosarcinales</taxon>
        <taxon>ANME-2 cluster</taxon>
        <taxon>Candidatus Methanoperedentaceae</taxon>
        <taxon>Candidatus Methanoperedens</taxon>
    </lineage>
</organism>
<evidence type="ECO:0000313" key="1">
    <source>
        <dbReference type="EMBL" id="SNQ59542.1"/>
    </source>
</evidence>
<reference evidence="2" key="1">
    <citation type="submission" date="2017-06" db="EMBL/GenBank/DDBJ databases">
        <authorList>
            <person name="Cremers G."/>
        </authorList>
    </citation>
    <scope>NUCLEOTIDE SEQUENCE [LARGE SCALE GENOMIC DNA]</scope>
</reference>
<dbReference type="AlphaFoldDB" id="A0A284VJX7"/>
<sequence>MNGSDEFYIALEQINEKSEIKANPYLYGKGLRMVFSKTWDAIGHKYPASYDSILIPLERAVSGSGADADMATMTITYSLWYDASGFTLIGYPEPHADSNQQYFIAVVERNPDKSYSDGHTTIFNHHERRNK</sequence>
<accession>A0A284VJX7</accession>
<protein>
    <submittedName>
        <fullName evidence="1">Uncharacterized protein</fullName>
    </submittedName>
</protein>
<dbReference type="EMBL" id="FZMP01000026">
    <property type="protein sequence ID" value="SNQ59542.1"/>
    <property type="molecule type" value="Genomic_DNA"/>
</dbReference>
<gene>
    <name evidence="1" type="ORF">MNV_1210025</name>
</gene>
<evidence type="ECO:0000313" key="2">
    <source>
        <dbReference type="Proteomes" id="UP000218615"/>
    </source>
</evidence>
<dbReference type="RefSeq" id="WP_096203901.1">
    <property type="nucleotide sequence ID" value="NZ_FZMP01000026.1"/>
</dbReference>
<dbReference type="Proteomes" id="UP000218615">
    <property type="component" value="Unassembled WGS sequence"/>
</dbReference>
<proteinExistence type="predicted"/>
<name>A0A284VJX7_9EURY</name>
<keyword evidence="2" id="KW-1185">Reference proteome</keyword>